<feature type="domain" description="HTH cro/C1-type" evidence="1">
    <location>
        <begin position="9"/>
        <end position="64"/>
    </location>
</feature>
<keyword evidence="3" id="KW-1185">Reference proteome</keyword>
<dbReference type="RefSeq" id="WP_217065006.1">
    <property type="nucleotide sequence ID" value="NZ_JAHQCS010000057.1"/>
</dbReference>
<dbReference type="InterPro" id="IPR001387">
    <property type="entry name" value="Cro/C1-type_HTH"/>
</dbReference>
<name>A0ABS6JC17_9BACI</name>
<evidence type="ECO:0000313" key="2">
    <source>
        <dbReference type="EMBL" id="MBU9711116.1"/>
    </source>
</evidence>
<accession>A0ABS6JC17</accession>
<organism evidence="2 3">
    <name type="scientific">Evansella tamaricis</name>
    <dbReference type="NCBI Taxonomy" id="2069301"/>
    <lineage>
        <taxon>Bacteria</taxon>
        <taxon>Bacillati</taxon>
        <taxon>Bacillota</taxon>
        <taxon>Bacilli</taxon>
        <taxon>Bacillales</taxon>
        <taxon>Bacillaceae</taxon>
        <taxon>Evansella</taxon>
    </lineage>
</organism>
<proteinExistence type="predicted"/>
<sequence length="79" mass="9116">MHKVNIEKIKQLRKQKKLSQSEMAKVLGFNSLYPYQRKETGTQSFTAEELHTIASYFNHPIEYFFESEVAESATGRSSA</sequence>
<evidence type="ECO:0000259" key="1">
    <source>
        <dbReference type="PROSITE" id="PS50943"/>
    </source>
</evidence>
<dbReference type="PROSITE" id="PS50943">
    <property type="entry name" value="HTH_CROC1"/>
    <property type="match status" value="1"/>
</dbReference>
<reference evidence="2 3" key="1">
    <citation type="submission" date="2021-06" db="EMBL/GenBank/DDBJ databases">
        <title>Bacillus sp. RD4P76, an endophyte from a halophyte.</title>
        <authorList>
            <person name="Sun J.-Q."/>
        </authorList>
    </citation>
    <scope>NUCLEOTIDE SEQUENCE [LARGE SCALE GENOMIC DNA]</scope>
    <source>
        <strain evidence="2 3">CGMCC 1.15917</strain>
    </source>
</reference>
<dbReference type="Proteomes" id="UP000784880">
    <property type="component" value="Unassembled WGS sequence"/>
</dbReference>
<comment type="caution">
    <text evidence="2">The sequence shown here is derived from an EMBL/GenBank/DDBJ whole genome shotgun (WGS) entry which is preliminary data.</text>
</comment>
<evidence type="ECO:0000313" key="3">
    <source>
        <dbReference type="Proteomes" id="UP000784880"/>
    </source>
</evidence>
<dbReference type="EMBL" id="JAHQCS010000057">
    <property type="protein sequence ID" value="MBU9711116.1"/>
    <property type="molecule type" value="Genomic_DNA"/>
</dbReference>
<gene>
    <name evidence="2" type="ORF">KS419_05105</name>
</gene>
<dbReference type="CDD" id="cd00093">
    <property type="entry name" value="HTH_XRE"/>
    <property type="match status" value="1"/>
</dbReference>
<dbReference type="Pfam" id="PF01381">
    <property type="entry name" value="HTH_3"/>
    <property type="match status" value="1"/>
</dbReference>
<protein>
    <submittedName>
        <fullName evidence="2">Helix-turn-helix domain-containing protein</fullName>
    </submittedName>
</protein>